<dbReference type="NCBIfam" id="NF007758">
    <property type="entry name" value="PRK10439.1"/>
    <property type="match status" value="1"/>
</dbReference>
<gene>
    <name evidence="6" type="primary">fes</name>
    <name evidence="6" type="ORF">G4Z16_23070</name>
</gene>
<proteinExistence type="inferred from homology"/>
<dbReference type="GO" id="GO:0005506">
    <property type="term" value="F:iron ion binding"/>
    <property type="evidence" value="ECO:0007669"/>
    <property type="project" value="InterPro"/>
</dbReference>
<evidence type="ECO:0000313" key="6">
    <source>
        <dbReference type="EMBL" id="QPP08811.1"/>
    </source>
</evidence>
<dbReference type="Pfam" id="PF11806">
    <property type="entry name" value="Enterochelin_N"/>
    <property type="match status" value="1"/>
</dbReference>
<keyword evidence="2" id="KW-0963">Cytoplasm</keyword>
<dbReference type="InterPro" id="IPR021764">
    <property type="entry name" value="Enterochelin_esterase_N"/>
</dbReference>
<dbReference type="InterPro" id="IPR000801">
    <property type="entry name" value="Esterase-like"/>
</dbReference>
<keyword evidence="3 6" id="KW-0378">Hydrolase</keyword>
<evidence type="ECO:0000256" key="3">
    <source>
        <dbReference type="ARBA" id="ARBA00022801"/>
    </source>
</evidence>
<dbReference type="SUPFAM" id="SSF53474">
    <property type="entry name" value="alpha/beta-Hydrolases"/>
    <property type="match status" value="1"/>
</dbReference>
<dbReference type="EMBL" id="CP048882">
    <property type="protein sequence ID" value="QPP08811.1"/>
    <property type="molecule type" value="Genomic_DNA"/>
</dbReference>
<name>A0A7T1T9D3_9ACTN</name>
<comment type="subcellular location">
    <subcellularLocation>
        <location evidence="1">Cytoplasm</location>
    </subcellularLocation>
</comment>
<evidence type="ECO:0000256" key="4">
    <source>
        <dbReference type="ARBA" id="ARBA00024201"/>
    </source>
</evidence>
<dbReference type="Gene3D" id="2.60.40.10">
    <property type="entry name" value="Immunoglobulins"/>
    <property type="match status" value="1"/>
</dbReference>
<dbReference type="InterPro" id="IPR050583">
    <property type="entry name" value="Mycobacterial_A85_antigen"/>
</dbReference>
<dbReference type="KEGG" id="sbat:G4Z16_23070"/>
<dbReference type="GO" id="GO:0008849">
    <property type="term" value="F:enterochelin esterase activity"/>
    <property type="evidence" value="ECO:0007669"/>
    <property type="project" value="InterPro"/>
</dbReference>
<dbReference type="GO" id="GO:0005975">
    <property type="term" value="P:carbohydrate metabolic process"/>
    <property type="evidence" value="ECO:0007669"/>
    <property type="project" value="UniProtKB-ARBA"/>
</dbReference>
<dbReference type="PANTHER" id="PTHR48098:SF3">
    <property type="entry name" value="IRON(III) ENTEROBACTIN ESTERASE"/>
    <property type="match status" value="1"/>
</dbReference>
<dbReference type="InterPro" id="IPR013783">
    <property type="entry name" value="Ig-like_fold"/>
</dbReference>
<keyword evidence="7" id="KW-1185">Reference proteome</keyword>
<feature type="domain" description="Enterochelin esterase N-terminal" evidence="5">
    <location>
        <begin position="55"/>
        <end position="167"/>
    </location>
</feature>
<evidence type="ECO:0000259" key="5">
    <source>
        <dbReference type="Pfam" id="PF11806"/>
    </source>
</evidence>
<dbReference type="PANTHER" id="PTHR48098">
    <property type="entry name" value="ENTEROCHELIN ESTERASE-RELATED"/>
    <property type="match status" value="1"/>
</dbReference>
<evidence type="ECO:0000256" key="2">
    <source>
        <dbReference type="ARBA" id="ARBA00022490"/>
    </source>
</evidence>
<dbReference type="AlphaFoldDB" id="A0A7T1T9D3"/>
<sequence length="425" mass="48425">MFAPETSIVSPRIARVAQAVEAGNHDALDELWKEVAESGAPLMEQVGDDESRTLVTFLWRDPGDTENVLVLFFSAPSNEDFSEYRMENLPGTDLWYKSYFLPSDLRTTYLFSVNDPMVPFTSYAEVLGRLPAYRTDPLNPADYTLLGNPNTFKVSVLELPGAPKQPWNIARRGVPRGKTHMHSMDSSILGTKHHISVYVPPGYDTEGEEYNVFLLFDGWSYYNFASITTVMDNLIYTGRIPPYVLVMHTNEDQDIRARELPCHEPFNEFLVQELMPWVHENYHITSDPARTVLGGSCFGGLAAAYSAFKSPERFGNVISQSGSFWWPGKDNPDFEDEWMTKQYAESPRLPVRFSMDIGSLERAIMEYDPMTTHRNMRDVLQEKGYEVDYFEYTGGHDMVCWRGSIVDRLISFHPKPKGSTPKKQA</sequence>
<dbReference type="EC" id="3.1.1.-" evidence="6"/>
<dbReference type="Proteomes" id="UP000595046">
    <property type="component" value="Chromosome"/>
</dbReference>
<dbReference type="RefSeq" id="WP_197352594.1">
    <property type="nucleotide sequence ID" value="NZ_CP048882.1"/>
</dbReference>
<evidence type="ECO:0000313" key="7">
    <source>
        <dbReference type="Proteomes" id="UP000595046"/>
    </source>
</evidence>
<dbReference type="SUPFAM" id="SSF81296">
    <property type="entry name" value="E set domains"/>
    <property type="match status" value="1"/>
</dbReference>
<dbReference type="InterPro" id="IPR014756">
    <property type="entry name" value="Ig_E-set"/>
</dbReference>
<dbReference type="GO" id="GO:0005737">
    <property type="term" value="C:cytoplasm"/>
    <property type="evidence" value="ECO:0007669"/>
    <property type="project" value="UniProtKB-SubCell"/>
</dbReference>
<organism evidence="6 7">
    <name type="scientific">Streptomyces bathyalis</name>
    <dbReference type="NCBI Taxonomy" id="2710756"/>
    <lineage>
        <taxon>Bacteria</taxon>
        <taxon>Bacillati</taxon>
        <taxon>Actinomycetota</taxon>
        <taxon>Actinomycetes</taxon>
        <taxon>Kitasatosporales</taxon>
        <taxon>Streptomycetaceae</taxon>
        <taxon>Streptomyces</taxon>
    </lineage>
</organism>
<reference evidence="7" key="1">
    <citation type="submission" date="2020-02" db="EMBL/GenBank/DDBJ databases">
        <title>Streptomyces sp. ASO4wet.</title>
        <authorList>
            <person name="Risdian C."/>
            <person name="Landwehr W."/>
            <person name="Schupp P."/>
            <person name="Wink J."/>
        </authorList>
    </citation>
    <scope>NUCLEOTIDE SEQUENCE [LARGE SCALE GENOMIC DNA]</scope>
    <source>
        <strain evidence="7">ASO4wet</strain>
    </source>
</reference>
<dbReference type="GO" id="GO:0006826">
    <property type="term" value="P:iron ion transport"/>
    <property type="evidence" value="ECO:0007669"/>
    <property type="project" value="InterPro"/>
</dbReference>
<dbReference type="InterPro" id="IPR029058">
    <property type="entry name" value="AB_hydrolase_fold"/>
</dbReference>
<accession>A0A7T1T9D3</accession>
<dbReference type="Pfam" id="PF00756">
    <property type="entry name" value="Esterase"/>
    <property type="match status" value="1"/>
</dbReference>
<protein>
    <submittedName>
        <fullName evidence="6">Enterochelin esterase</fullName>
        <ecNumber evidence="6">3.1.1.-</ecNumber>
    </submittedName>
</protein>
<comment type="similarity">
    <text evidence="4">Belongs to the Fes family.</text>
</comment>
<evidence type="ECO:0000256" key="1">
    <source>
        <dbReference type="ARBA" id="ARBA00004496"/>
    </source>
</evidence>
<dbReference type="Gene3D" id="3.40.50.1820">
    <property type="entry name" value="alpha/beta hydrolase"/>
    <property type="match status" value="1"/>
</dbReference>